<organism evidence="3 4">
    <name type="scientific">Ruegeria denitrificans</name>
    <dbReference type="NCBI Taxonomy" id="1715692"/>
    <lineage>
        <taxon>Bacteria</taxon>
        <taxon>Pseudomonadati</taxon>
        <taxon>Pseudomonadota</taxon>
        <taxon>Alphaproteobacteria</taxon>
        <taxon>Rhodobacterales</taxon>
        <taxon>Roseobacteraceae</taxon>
        <taxon>Ruegeria</taxon>
    </lineage>
</organism>
<dbReference type="PANTHER" id="PTHR42895">
    <property type="entry name" value="IRON-SULFUR CLUSTER-BINDING PROTEIN-RELATED"/>
    <property type="match status" value="1"/>
</dbReference>
<feature type="region of interest" description="Disordered" evidence="1">
    <location>
        <begin position="658"/>
        <end position="681"/>
    </location>
</feature>
<evidence type="ECO:0000256" key="1">
    <source>
        <dbReference type="SAM" id="MobiDB-lite"/>
    </source>
</evidence>
<dbReference type="Gene3D" id="3.30.420.480">
    <property type="entry name" value="Domain of unknown function (DUF4445)"/>
    <property type="match status" value="1"/>
</dbReference>
<dbReference type="Pfam" id="PF17651">
    <property type="entry name" value="Raco_middle"/>
    <property type="match status" value="1"/>
</dbReference>
<dbReference type="InterPro" id="IPR042259">
    <property type="entry name" value="Raco-like_middle_sf"/>
</dbReference>
<dbReference type="STRING" id="1715692.RUE5091_01473"/>
<protein>
    <submittedName>
        <fullName evidence="3">Na(+)-translocating NADH-quinone reductase subunit F</fullName>
    </submittedName>
</protein>
<evidence type="ECO:0000313" key="4">
    <source>
        <dbReference type="Proteomes" id="UP000051260"/>
    </source>
</evidence>
<dbReference type="SUPFAM" id="SSF54292">
    <property type="entry name" value="2Fe-2S ferredoxin-like"/>
    <property type="match status" value="1"/>
</dbReference>
<name>A0A0P1IER1_9RHOB</name>
<dbReference type="OrthoDB" id="9810588at2"/>
<dbReference type="RefSeq" id="WP_058281225.1">
    <property type="nucleotide sequence ID" value="NZ_CYUD01000004.1"/>
</dbReference>
<dbReference type="InterPro" id="IPR027980">
    <property type="entry name" value="RACo_C"/>
</dbReference>
<dbReference type="Pfam" id="PF17650">
    <property type="entry name" value="RACo_linker"/>
    <property type="match status" value="1"/>
</dbReference>
<evidence type="ECO:0000259" key="2">
    <source>
        <dbReference type="PROSITE" id="PS51085"/>
    </source>
</evidence>
<dbReference type="InterPro" id="IPR001041">
    <property type="entry name" value="2Fe-2S_ferredoxin-type"/>
</dbReference>
<dbReference type="EMBL" id="CYUD01000004">
    <property type="protein sequence ID" value="CUJ94875.1"/>
    <property type="molecule type" value="Genomic_DNA"/>
</dbReference>
<dbReference type="InterPro" id="IPR052911">
    <property type="entry name" value="Corrinoid_activation_enz"/>
</dbReference>
<dbReference type="Proteomes" id="UP000051260">
    <property type="component" value="Unassembled WGS sequence"/>
</dbReference>
<feature type="domain" description="2Fe-2S ferredoxin-type" evidence="2">
    <location>
        <begin position="5"/>
        <end position="109"/>
    </location>
</feature>
<dbReference type="Pfam" id="PF14574">
    <property type="entry name" value="RACo_C_ter"/>
    <property type="match status" value="1"/>
</dbReference>
<sequence length="681" mass="72800">MTTDPLVVFTPSGKRGHFPVGTPVLTAARQLGVDLDSVCGGRGICSKCQITPSYGEFPKHGVTVSENALSEWNAVEQRYDDKRGLKTGRRLGCQATVQGDIVIDVPPESQVHRQVVRKAATARAITMDPATRLYFVVVEEPDMHSPTGDLERLERALREQWHIDAVTADLSLMSKLQPVLRKGKWEVTVAVHKGHKDSVAQVVEIWPGLHESGLYGLAIDLGSTTIAAHLTDLETGEVKASSGLMNPQIRFGEDLMSRVSYSMMNPDGDKEMTKAVREAINDLTTSIADEAGIDGDLIVETVFVCNPVMHHLLLGLDPVELGQAPFALATSESMSLPAREMDLTNMNRRAQVYILPCIAGHVGADCAAVALSEEPGKSEDLVLIVDVGTNAEILLGNTSRVLACSSPTGPAFEGAQISSGQRAAPGAIERIEIDPVTKEPRFRVIGSEKWSDEDGFELDISTTGITGICGSGIIEAVAEMRIAGLLDESGLIGSAEQTGTARCVPEGRTHAYLIHDASAEGGPRITVTQGDIRAIQLAKSALYAGARLLMDVMEVDRVDRVVLAGAFGAHISTKHAMVLGMIPDAPLDKVSSAGNAAGTGARIALCNISSRSEIERVVREITKVETAIEPKFQDHFVAANAIPHKTDPFPELAQVVTLPSPSFNSGGGAEEGSGRRRRRRS</sequence>
<dbReference type="CDD" id="cd00207">
    <property type="entry name" value="fer2"/>
    <property type="match status" value="1"/>
</dbReference>
<keyword evidence="4" id="KW-1185">Reference proteome</keyword>
<dbReference type="GO" id="GO:0051536">
    <property type="term" value="F:iron-sulfur cluster binding"/>
    <property type="evidence" value="ECO:0007669"/>
    <property type="project" value="InterPro"/>
</dbReference>
<dbReference type="InterPro" id="IPR012675">
    <property type="entry name" value="Beta-grasp_dom_sf"/>
</dbReference>
<accession>A0A0P1IER1</accession>
<proteinExistence type="predicted"/>
<dbReference type="AlphaFoldDB" id="A0A0P1IER1"/>
<dbReference type="Gene3D" id="3.10.20.30">
    <property type="match status" value="1"/>
</dbReference>
<dbReference type="Gene3D" id="3.10.20.880">
    <property type="match status" value="1"/>
</dbReference>
<gene>
    <name evidence="3" type="ORF">RUE5091_01473</name>
</gene>
<dbReference type="PANTHER" id="PTHR42895:SF2">
    <property type="entry name" value="IRON-SULFUR CLUSTER PROTEIN"/>
    <property type="match status" value="1"/>
</dbReference>
<reference evidence="4" key="1">
    <citation type="submission" date="2015-09" db="EMBL/GenBank/DDBJ databases">
        <authorList>
            <person name="Rodrigo-Torres L."/>
            <person name="Arahal D.R."/>
        </authorList>
    </citation>
    <scope>NUCLEOTIDE SEQUENCE [LARGE SCALE GENOMIC DNA]</scope>
    <source>
        <strain evidence="4">CECT 5091</strain>
    </source>
</reference>
<dbReference type="InterPro" id="IPR040506">
    <property type="entry name" value="RACo_linker"/>
</dbReference>
<dbReference type="InterPro" id="IPR041414">
    <property type="entry name" value="Raco-like_middle"/>
</dbReference>
<dbReference type="InterPro" id="IPR036010">
    <property type="entry name" value="2Fe-2S_ferredoxin-like_sf"/>
</dbReference>
<evidence type="ECO:0000313" key="3">
    <source>
        <dbReference type="EMBL" id="CUJ94875.1"/>
    </source>
</evidence>
<dbReference type="PROSITE" id="PS51085">
    <property type="entry name" value="2FE2S_FER_2"/>
    <property type="match status" value="1"/>
</dbReference>